<evidence type="ECO:0000313" key="3">
    <source>
        <dbReference type="Proteomes" id="UP000657918"/>
    </source>
</evidence>
<keyword evidence="1" id="KW-0472">Membrane</keyword>
<dbReference type="Pfam" id="PF01963">
    <property type="entry name" value="TraB_PrgY_gumN"/>
    <property type="match status" value="1"/>
</dbReference>
<protein>
    <recommendedName>
        <fullName evidence="4">TraB family protein</fullName>
    </recommendedName>
</protein>
<sequence>MNTDPPPCQRPCKVSTTIKTRLMNRLTHSQLTLLNSPDSNRFFTTFTAKFPIRHHLSALNFSHSICSPRKFPQIITFATEKPTNPITPDLTRDRMDPNPSKEDFVHIESPSNNDNHLSESIVDVANELSGDDDKNDVAMGRKELPEELSRSVMVLTCDSKAEGGTCVVHLVGTAHVSQESCREVQAVVSFLKPQVVFLELCASRVAVLSPQNLKVPTMGEMIEMWKKNHNTFGILYSWFLAKVSDKLEVFPGSEFRVAFEEARKYEGKVVLGDRPVQRTWGKMPLWHKVKLLYSLLFQALFLPSSEDLDKMLKEMDDIDMLTLVIQEMSKQFPTLMDTLVHERDQYMSSTLLRIAKEHTSVVAVVGKGHLQGIKKHWGQPVELKDLMEIPSQKPAVSARKVLASIGVAVAGVAIVSGFYLSRKK</sequence>
<dbReference type="CDD" id="cd14726">
    <property type="entry name" value="TraB_PrgY-like"/>
    <property type="match status" value="1"/>
</dbReference>
<keyword evidence="1" id="KW-1133">Transmembrane helix</keyword>
<keyword evidence="1" id="KW-0812">Transmembrane</keyword>
<gene>
    <name evidence="2" type="ORF">SADUNF_Sadunf07G0104500</name>
</gene>
<reference evidence="2 3" key="1">
    <citation type="submission" date="2020-10" db="EMBL/GenBank/DDBJ databases">
        <title>Plant Genome Project.</title>
        <authorList>
            <person name="Zhang R.-G."/>
        </authorList>
    </citation>
    <scope>NUCLEOTIDE SEQUENCE [LARGE SCALE GENOMIC DNA]</scope>
    <source>
        <strain evidence="2">FAFU-HL-1</strain>
        <tissue evidence="2">Leaf</tissue>
    </source>
</reference>
<dbReference type="AlphaFoldDB" id="A0A835K499"/>
<comment type="caution">
    <text evidence="2">The sequence shown here is derived from an EMBL/GenBank/DDBJ whole genome shotgun (WGS) entry which is preliminary data.</text>
</comment>
<feature type="transmembrane region" description="Helical" evidence="1">
    <location>
        <begin position="401"/>
        <end position="420"/>
    </location>
</feature>
<dbReference type="InterPro" id="IPR002816">
    <property type="entry name" value="TraB/PrgY/GumN_fam"/>
</dbReference>
<dbReference type="PANTHER" id="PTHR21530">
    <property type="entry name" value="PHEROMONE SHUTDOWN PROTEIN"/>
    <property type="match status" value="1"/>
</dbReference>
<organism evidence="2 3">
    <name type="scientific">Salix dunnii</name>
    <dbReference type="NCBI Taxonomy" id="1413687"/>
    <lineage>
        <taxon>Eukaryota</taxon>
        <taxon>Viridiplantae</taxon>
        <taxon>Streptophyta</taxon>
        <taxon>Embryophyta</taxon>
        <taxon>Tracheophyta</taxon>
        <taxon>Spermatophyta</taxon>
        <taxon>Magnoliopsida</taxon>
        <taxon>eudicotyledons</taxon>
        <taxon>Gunneridae</taxon>
        <taxon>Pentapetalae</taxon>
        <taxon>rosids</taxon>
        <taxon>fabids</taxon>
        <taxon>Malpighiales</taxon>
        <taxon>Salicaceae</taxon>
        <taxon>Saliceae</taxon>
        <taxon>Salix</taxon>
    </lineage>
</organism>
<dbReference type="OrthoDB" id="48306at2759"/>
<evidence type="ECO:0000256" key="1">
    <source>
        <dbReference type="SAM" id="Phobius"/>
    </source>
</evidence>
<dbReference type="PANTHER" id="PTHR21530:SF7">
    <property type="entry name" value="TRAB DOMAIN-CONTAINING PROTEIN"/>
    <property type="match status" value="1"/>
</dbReference>
<keyword evidence="3" id="KW-1185">Reference proteome</keyword>
<accession>A0A835K499</accession>
<dbReference type="GO" id="GO:0005741">
    <property type="term" value="C:mitochondrial outer membrane"/>
    <property type="evidence" value="ECO:0007669"/>
    <property type="project" value="TreeGrafter"/>
</dbReference>
<dbReference type="EMBL" id="JADGMS010000007">
    <property type="protein sequence ID" value="KAF9679096.1"/>
    <property type="molecule type" value="Genomic_DNA"/>
</dbReference>
<name>A0A835K499_9ROSI</name>
<proteinExistence type="predicted"/>
<evidence type="ECO:0000313" key="2">
    <source>
        <dbReference type="EMBL" id="KAF9679096.1"/>
    </source>
</evidence>
<evidence type="ECO:0008006" key="4">
    <source>
        <dbReference type="Google" id="ProtNLM"/>
    </source>
</evidence>
<dbReference type="Proteomes" id="UP000657918">
    <property type="component" value="Unassembled WGS sequence"/>
</dbReference>
<dbReference type="InterPro" id="IPR046345">
    <property type="entry name" value="TraB_PrgY-like"/>
</dbReference>